<protein>
    <recommendedName>
        <fullName evidence="1">VOC domain-containing protein</fullName>
    </recommendedName>
</protein>
<gene>
    <name evidence="2" type="ORF">MNBD_ACTINO01-1308</name>
</gene>
<name>A0A3B0SJB7_9ZZZZ</name>
<dbReference type="AlphaFoldDB" id="A0A3B0SJB7"/>
<dbReference type="PROSITE" id="PS51819">
    <property type="entry name" value="VOC"/>
    <property type="match status" value="1"/>
</dbReference>
<dbReference type="InterPro" id="IPR004360">
    <property type="entry name" value="Glyas_Fos-R_dOase_dom"/>
</dbReference>
<organism evidence="2">
    <name type="scientific">hydrothermal vent metagenome</name>
    <dbReference type="NCBI Taxonomy" id="652676"/>
    <lineage>
        <taxon>unclassified sequences</taxon>
        <taxon>metagenomes</taxon>
        <taxon>ecological metagenomes</taxon>
    </lineage>
</organism>
<dbReference type="Pfam" id="PF00903">
    <property type="entry name" value="Glyoxalase"/>
    <property type="match status" value="1"/>
</dbReference>
<reference evidence="2" key="1">
    <citation type="submission" date="2018-06" db="EMBL/GenBank/DDBJ databases">
        <authorList>
            <person name="Zhirakovskaya E."/>
        </authorList>
    </citation>
    <scope>NUCLEOTIDE SEQUENCE</scope>
</reference>
<sequence length="136" mass="14933">MADFSLDDVGTVLAVSDFEASLEFYTKNLGLEPVLMFDDPPFAILGRDSFRLCLAEEGHPADDCPGVVMRTLSEAGTPPVRFVFWVPDCASAYEALVEEGVRFLAPPSSPPWGGMRCFFFDPDGYLIELEELAGDE</sequence>
<dbReference type="Gene3D" id="3.10.180.10">
    <property type="entry name" value="2,3-Dihydroxybiphenyl 1,2-Dioxygenase, domain 1"/>
    <property type="match status" value="1"/>
</dbReference>
<evidence type="ECO:0000259" key="1">
    <source>
        <dbReference type="PROSITE" id="PS51819"/>
    </source>
</evidence>
<feature type="domain" description="VOC" evidence="1">
    <location>
        <begin position="5"/>
        <end position="132"/>
    </location>
</feature>
<dbReference type="InterPro" id="IPR029068">
    <property type="entry name" value="Glyas_Bleomycin-R_OHBP_Dase"/>
</dbReference>
<dbReference type="InterPro" id="IPR037523">
    <property type="entry name" value="VOC_core"/>
</dbReference>
<accession>A0A3B0SJB7</accession>
<evidence type="ECO:0000313" key="2">
    <source>
        <dbReference type="EMBL" id="VAW05895.1"/>
    </source>
</evidence>
<dbReference type="SUPFAM" id="SSF54593">
    <property type="entry name" value="Glyoxalase/Bleomycin resistance protein/Dihydroxybiphenyl dioxygenase"/>
    <property type="match status" value="1"/>
</dbReference>
<dbReference type="EMBL" id="UOEI01000445">
    <property type="protein sequence ID" value="VAW05895.1"/>
    <property type="molecule type" value="Genomic_DNA"/>
</dbReference>
<proteinExistence type="predicted"/>